<dbReference type="CDD" id="cd07377">
    <property type="entry name" value="WHTH_GntR"/>
    <property type="match status" value="1"/>
</dbReference>
<accession>A0ABP6Z4Y1</accession>
<evidence type="ECO:0000313" key="6">
    <source>
        <dbReference type="Proteomes" id="UP001501222"/>
    </source>
</evidence>
<proteinExistence type="predicted"/>
<dbReference type="SUPFAM" id="SSF64288">
    <property type="entry name" value="Chorismate lyase-like"/>
    <property type="match status" value="1"/>
</dbReference>
<dbReference type="Gene3D" id="3.40.1410.10">
    <property type="entry name" value="Chorismate lyase-like"/>
    <property type="match status" value="1"/>
</dbReference>
<dbReference type="SMART" id="SM00866">
    <property type="entry name" value="UTRA"/>
    <property type="match status" value="1"/>
</dbReference>
<dbReference type="Pfam" id="PF00392">
    <property type="entry name" value="GntR"/>
    <property type="match status" value="1"/>
</dbReference>
<dbReference type="InterPro" id="IPR028978">
    <property type="entry name" value="Chorismate_lyase_/UTRA_dom_sf"/>
</dbReference>
<keyword evidence="2" id="KW-0238">DNA-binding</keyword>
<dbReference type="InterPro" id="IPR036388">
    <property type="entry name" value="WH-like_DNA-bd_sf"/>
</dbReference>
<organism evidence="5 6">
    <name type="scientific">Kribbella ginsengisoli</name>
    <dbReference type="NCBI Taxonomy" id="363865"/>
    <lineage>
        <taxon>Bacteria</taxon>
        <taxon>Bacillati</taxon>
        <taxon>Actinomycetota</taxon>
        <taxon>Actinomycetes</taxon>
        <taxon>Propionibacteriales</taxon>
        <taxon>Kribbellaceae</taxon>
        <taxon>Kribbella</taxon>
    </lineage>
</organism>
<dbReference type="PANTHER" id="PTHR44846:SF17">
    <property type="entry name" value="GNTR-FAMILY TRANSCRIPTIONAL REGULATOR"/>
    <property type="match status" value="1"/>
</dbReference>
<evidence type="ECO:0000259" key="4">
    <source>
        <dbReference type="PROSITE" id="PS50949"/>
    </source>
</evidence>
<evidence type="ECO:0000256" key="2">
    <source>
        <dbReference type="ARBA" id="ARBA00023125"/>
    </source>
</evidence>
<dbReference type="EMBL" id="BAABAA010000022">
    <property type="protein sequence ID" value="GAA3598315.1"/>
    <property type="molecule type" value="Genomic_DNA"/>
</dbReference>
<evidence type="ECO:0000256" key="1">
    <source>
        <dbReference type="ARBA" id="ARBA00023015"/>
    </source>
</evidence>
<dbReference type="PROSITE" id="PS50949">
    <property type="entry name" value="HTH_GNTR"/>
    <property type="match status" value="1"/>
</dbReference>
<dbReference type="InterPro" id="IPR036390">
    <property type="entry name" value="WH_DNA-bd_sf"/>
</dbReference>
<keyword evidence="1" id="KW-0805">Transcription regulation</keyword>
<dbReference type="SUPFAM" id="SSF46785">
    <property type="entry name" value="Winged helix' DNA-binding domain"/>
    <property type="match status" value="1"/>
</dbReference>
<reference evidence="6" key="1">
    <citation type="journal article" date="2019" name="Int. J. Syst. Evol. Microbiol.">
        <title>The Global Catalogue of Microorganisms (GCM) 10K type strain sequencing project: providing services to taxonomists for standard genome sequencing and annotation.</title>
        <authorList>
            <consortium name="The Broad Institute Genomics Platform"/>
            <consortium name="The Broad Institute Genome Sequencing Center for Infectious Disease"/>
            <person name="Wu L."/>
            <person name="Ma J."/>
        </authorList>
    </citation>
    <scope>NUCLEOTIDE SEQUENCE [LARGE SCALE GENOMIC DNA]</scope>
    <source>
        <strain evidence="6">JCM 16928</strain>
    </source>
</reference>
<comment type="caution">
    <text evidence="5">The sequence shown here is derived from an EMBL/GenBank/DDBJ whole genome shotgun (WGS) entry which is preliminary data.</text>
</comment>
<evidence type="ECO:0000256" key="3">
    <source>
        <dbReference type="ARBA" id="ARBA00023163"/>
    </source>
</evidence>
<dbReference type="PANTHER" id="PTHR44846">
    <property type="entry name" value="MANNOSYL-D-GLYCERATE TRANSPORT/METABOLISM SYSTEM REPRESSOR MNGR-RELATED"/>
    <property type="match status" value="1"/>
</dbReference>
<dbReference type="Gene3D" id="1.10.10.10">
    <property type="entry name" value="Winged helix-like DNA-binding domain superfamily/Winged helix DNA-binding domain"/>
    <property type="match status" value="1"/>
</dbReference>
<dbReference type="SMART" id="SM00345">
    <property type="entry name" value="HTH_GNTR"/>
    <property type="match status" value="1"/>
</dbReference>
<keyword evidence="6" id="KW-1185">Reference proteome</keyword>
<sequence length="251" mass="27850">MNRVARSRPLLADVVRAELAKAISNGEFPLGSKLPNQEQLRERFDVSTITLREAVQGLIQDGYVVRRQGSGTYVTRRPSLRNSLDKNFSYTQYLEHAGIRPGKKLLGAKTISATTDIAEALGLRALAPVAEVRRVRTADGQPAIYSIDYVDVNIIDPVSDRKQLNGSLYRLLAHHGHPVDHGVATITPAKADAKLAEYLQVTRGFLLQHLRQVDYDARETPLVLSLEWHVPSVIELSVYRRGPGPVQDEVS</sequence>
<dbReference type="Proteomes" id="UP001501222">
    <property type="component" value="Unassembled WGS sequence"/>
</dbReference>
<evidence type="ECO:0000313" key="5">
    <source>
        <dbReference type="EMBL" id="GAA3598315.1"/>
    </source>
</evidence>
<gene>
    <name evidence="5" type="ORF">GCM10022235_82640</name>
</gene>
<name>A0ABP6Z4Y1_9ACTN</name>
<dbReference type="InterPro" id="IPR000524">
    <property type="entry name" value="Tscrpt_reg_HTH_GntR"/>
</dbReference>
<dbReference type="InterPro" id="IPR011663">
    <property type="entry name" value="UTRA"/>
</dbReference>
<dbReference type="InterPro" id="IPR050679">
    <property type="entry name" value="Bact_HTH_transcr_reg"/>
</dbReference>
<keyword evidence="3" id="KW-0804">Transcription</keyword>
<dbReference type="Pfam" id="PF07702">
    <property type="entry name" value="UTRA"/>
    <property type="match status" value="1"/>
</dbReference>
<protein>
    <submittedName>
        <fullName evidence="5">GntR family transcriptional regulator</fullName>
    </submittedName>
</protein>
<feature type="domain" description="HTH gntR-type" evidence="4">
    <location>
        <begin position="9"/>
        <end position="77"/>
    </location>
</feature>